<reference evidence="2 3" key="1">
    <citation type="journal article" date="2015" name="Genome Announc.">
        <title>Expanding the biotechnology potential of lactobacilli through comparative genomics of 213 strains and associated genera.</title>
        <authorList>
            <person name="Sun Z."/>
            <person name="Harris H.M."/>
            <person name="McCann A."/>
            <person name="Guo C."/>
            <person name="Argimon S."/>
            <person name="Zhang W."/>
            <person name="Yang X."/>
            <person name="Jeffery I.B."/>
            <person name="Cooney J.C."/>
            <person name="Kagawa T.F."/>
            <person name="Liu W."/>
            <person name="Song Y."/>
            <person name="Salvetti E."/>
            <person name="Wrobel A."/>
            <person name="Rasinkangas P."/>
            <person name="Parkhill J."/>
            <person name="Rea M.C."/>
            <person name="O'Sullivan O."/>
            <person name="Ritari J."/>
            <person name="Douillard F.P."/>
            <person name="Paul Ross R."/>
            <person name="Yang R."/>
            <person name="Briner A.E."/>
            <person name="Felis G.E."/>
            <person name="de Vos W.M."/>
            <person name="Barrangou R."/>
            <person name="Klaenhammer T.R."/>
            <person name="Caufield P.W."/>
            <person name="Cui Y."/>
            <person name="Zhang H."/>
            <person name="O'Toole P.W."/>
        </authorList>
    </citation>
    <scope>NUCLEOTIDE SEQUENCE [LARGE SCALE GENOMIC DNA]</scope>
    <source>
        <strain evidence="2 3">DSM 20178</strain>
    </source>
</reference>
<proteinExistence type="predicted"/>
<evidence type="ECO:0000313" key="3">
    <source>
        <dbReference type="Proteomes" id="UP000051984"/>
    </source>
</evidence>
<dbReference type="Proteomes" id="UP000051984">
    <property type="component" value="Unassembled WGS sequence"/>
</dbReference>
<name>A0A0R1EWD7_LACZE</name>
<dbReference type="PATRIC" id="fig|1423816.3.peg.211"/>
<feature type="region of interest" description="Disordered" evidence="1">
    <location>
        <begin position="20"/>
        <end position="56"/>
    </location>
</feature>
<dbReference type="AlphaFoldDB" id="A0A0R1EWD7"/>
<sequence length="56" mass="6268">MAKMPKLCCAAEMSLIDTAAETRSQAQKSPHKDLKHKWPKPSLELSDAETRSQSQK</sequence>
<protein>
    <submittedName>
        <fullName evidence="2">Uncharacterized protein</fullName>
    </submittedName>
</protein>
<accession>A0A0R1EWD7</accession>
<evidence type="ECO:0000256" key="1">
    <source>
        <dbReference type="SAM" id="MobiDB-lite"/>
    </source>
</evidence>
<dbReference type="EMBL" id="AZCT01000001">
    <property type="protein sequence ID" value="KRK13648.1"/>
    <property type="molecule type" value="Genomic_DNA"/>
</dbReference>
<gene>
    <name evidence="2" type="ORF">FD51_GL000207</name>
</gene>
<organism evidence="2 3">
    <name type="scientific">Lacticaseibacillus zeae DSM 20178 = KCTC 3804</name>
    <dbReference type="NCBI Taxonomy" id="1423816"/>
    <lineage>
        <taxon>Bacteria</taxon>
        <taxon>Bacillati</taxon>
        <taxon>Bacillota</taxon>
        <taxon>Bacilli</taxon>
        <taxon>Lactobacillales</taxon>
        <taxon>Lactobacillaceae</taxon>
        <taxon>Lacticaseibacillus</taxon>
    </lineage>
</organism>
<comment type="caution">
    <text evidence="2">The sequence shown here is derived from an EMBL/GenBank/DDBJ whole genome shotgun (WGS) entry which is preliminary data.</text>
</comment>
<evidence type="ECO:0000313" key="2">
    <source>
        <dbReference type="EMBL" id="KRK13648.1"/>
    </source>
</evidence>